<dbReference type="PANTHER" id="PTHR14226:SF29">
    <property type="entry name" value="NEUROPATHY TARGET ESTERASE SWS"/>
    <property type="match status" value="1"/>
</dbReference>
<keyword evidence="3 5" id="KW-0442">Lipid degradation</keyword>
<organism evidence="9 10">
    <name type="scientific">Roseovarius ramblicola</name>
    <dbReference type="NCBI Taxonomy" id="2022336"/>
    <lineage>
        <taxon>Bacteria</taxon>
        <taxon>Pseudomonadati</taxon>
        <taxon>Pseudomonadota</taxon>
        <taxon>Alphaproteobacteria</taxon>
        <taxon>Rhodobacterales</taxon>
        <taxon>Roseobacteraceae</taxon>
        <taxon>Roseovarius</taxon>
    </lineage>
</organism>
<feature type="region of interest" description="Disordered" evidence="6">
    <location>
        <begin position="583"/>
        <end position="608"/>
    </location>
</feature>
<dbReference type="EMBL" id="JBHMEC010000002">
    <property type="protein sequence ID" value="MFB9148298.1"/>
    <property type="molecule type" value="Genomic_DNA"/>
</dbReference>
<dbReference type="Gene3D" id="2.60.120.10">
    <property type="entry name" value="Jelly Rolls"/>
    <property type="match status" value="1"/>
</dbReference>
<dbReference type="Gene3D" id="3.40.1090.10">
    <property type="entry name" value="Cytosolic phospholipase A2 catalytic domain"/>
    <property type="match status" value="2"/>
</dbReference>
<comment type="similarity">
    <text evidence="1">Belongs to the NTE family.</text>
</comment>
<dbReference type="PROSITE" id="PS51635">
    <property type="entry name" value="PNPLA"/>
    <property type="match status" value="1"/>
</dbReference>
<dbReference type="InterPro" id="IPR000595">
    <property type="entry name" value="cNMP-bd_dom"/>
</dbReference>
<feature type="domain" description="PNPLA" evidence="8">
    <location>
        <begin position="312"/>
        <end position="473"/>
    </location>
</feature>
<feature type="active site" description="Nucleophile" evidence="5">
    <location>
        <position position="345"/>
    </location>
</feature>
<name>A0ABV5HV51_9RHOB</name>
<evidence type="ECO:0000259" key="8">
    <source>
        <dbReference type="PROSITE" id="PS51635"/>
    </source>
</evidence>
<dbReference type="Pfam" id="PF01734">
    <property type="entry name" value="Patatin"/>
    <property type="match status" value="1"/>
</dbReference>
<dbReference type="PROSITE" id="PS50042">
    <property type="entry name" value="CNMP_BINDING_3"/>
    <property type="match status" value="1"/>
</dbReference>
<dbReference type="InterPro" id="IPR014710">
    <property type="entry name" value="RmlC-like_jellyroll"/>
</dbReference>
<dbReference type="InterPro" id="IPR016035">
    <property type="entry name" value="Acyl_Trfase/lysoPLipase"/>
</dbReference>
<proteinExistence type="inferred from homology"/>
<feature type="short sequence motif" description="GXGXXG" evidence="5">
    <location>
        <begin position="316"/>
        <end position="321"/>
    </location>
</feature>
<evidence type="ECO:0000256" key="5">
    <source>
        <dbReference type="PROSITE-ProRule" id="PRU01161"/>
    </source>
</evidence>
<evidence type="ECO:0000256" key="4">
    <source>
        <dbReference type="ARBA" id="ARBA00023098"/>
    </source>
</evidence>
<feature type="short sequence motif" description="DGA/G" evidence="5">
    <location>
        <begin position="460"/>
        <end position="462"/>
    </location>
</feature>
<dbReference type="SUPFAM" id="SSF52151">
    <property type="entry name" value="FabD/lysophospholipase-like"/>
    <property type="match status" value="1"/>
</dbReference>
<accession>A0ABV5HV51</accession>
<keyword evidence="4 5" id="KW-0443">Lipid metabolism</keyword>
<dbReference type="RefSeq" id="WP_377066084.1">
    <property type="nucleotide sequence ID" value="NZ_JBHMEC010000002.1"/>
</dbReference>
<gene>
    <name evidence="9" type="ORF">ACFFU4_00870</name>
</gene>
<dbReference type="Pfam" id="PF00027">
    <property type="entry name" value="cNMP_binding"/>
    <property type="match status" value="1"/>
</dbReference>
<reference evidence="9 10" key="1">
    <citation type="submission" date="2024-09" db="EMBL/GenBank/DDBJ databases">
        <authorList>
            <person name="Sun Q."/>
            <person name="Mori K."/>
        </authorList>
    </citation>
    <scope>NUCLEOTIDE SEQUENCE [LARGE SCALE GENOMIC DNA]</scope>
    <source>
        <strain evidence="9 10">CECT 9424</strain>
    </source>
</reference>
<evidence type="ECO:0000256" key="2">
    <source>
        <dbReference type="ARBA" id="ARBA00022801"/>
    </source>
</evidence>
<dbReference type="Proteomes" id="UP001589670">
    <property type="component" value="Unassembled WGS sequence"/>
</dbReference>
<dbReference type="SUPFAM" id="SSF51206">
    <property type="entry name" value="cAMP-binding domain-like"/>
    <property type="match status" value="1"/>
</dbReference>
<keyword evidence="10" id="KW-1185">Reference proteome</keyword>
<evidence type="ECO:0000313" key="10">
    <source>
        <dbReference type="Proteomes" id="UP001589670"/>
    </source>
</evidence>
<evidence type="ECO:0000256" key="1">
    <source>
        <dbReference type="ARBA" id="ARBA00006636"/>
    </source>
</evidence>
<feature type="domain" description="Cyclic nucleotide-binding" evidence="7">
    <location>
        <begin position="17"/>
        <end position="114"/>
    </location>
</feature>
<protein>
    <submittedName>
        <fullName evidence="9">Patatin-like phospholipase family protein</fullName>
    </submittedName>
</protein>
<feature type="active site" description="Proton acceptor" evidence="5">
    <location>
        <position position="460"/>
    </location>
</feature>
<evidence type="ECO:0000256" key="6">
    <source>
        <dbReference type="SAM" id="MobiDB-lite"/>
    </source>
</evidence>
<dbReference type="InterPro" id="IPR018490">
    <property type="entry name" value="cNMP-bd_dom_sf"/>
</dbReference>
<sequence>MTVDKTRIKTMLAGLPVFDGLEAETLDEIARGVSLQHVPTGETLIEQDSRADTLYLVASGRFRVARDGQAIATVGVGEPLGELAFFSGGRRTARVTALRESEVLGLTREGFDAVAQHHPGLPQAILATVAARLAAVTAKAPALSPMAGLVVSIGPVAGGDPLPEPLVEGLLRSADELGHLNIHTAETAPVSAGADALAEWFAPLERAGERHILLVRDPQATPDWAHFAETRSDSRFRVGRLGATPPAPQPDTLVVEPRDHLVLWRPTAATPISGTVDWLSGRDIEMHHHLALDAPGDFARILRFASDRALGVVLAGGGAFGTAHVGALQAMSEAGVPVDYIGGTSVGAAMAAAIARALPAEEIMRRCNEIFVTSRAMNRLNVPLYSVLDHRIFDTQLAKHFGEGLIEDLALPFFAVSSNLSRNDIHVHRFGQLWKAVRSSGSIPALLPPMLTDEGEVLIDGGLLENVPLETMRRLKSGANVVFDFRLGSTWRVEADYDALPGRLGALRGFLLKGSRKNRYPRIPSILSRSMIINSRREAGRMDMGRDILVQLPTAPRANFLDWTKGQQNYEIGHRTLATALSETDPGAAPDARMREAARRMAEDDLAG</sequence>
<dbReference type="SMART" id="SM00100">
    <property type="entry name" value="cNMP"/>
    <property type="match status" value="1"/>
</dbReference>
<dbReference type="PANTHER" id="PTHR14226">
    <property type="entry name" value="NEUROPATHY TARGET ESTERASE/SWISS CHEESE D.MELANOGASTER"/>
    <property type="match status" value="1"/>
</dbReference>
<evidence type="ECO:0000256" key="3">
    <source>
        <dbReference type="ARBA" id="ARBA00022963"/>
    </source>
</evidence>
<evidence type="ECO:0000259" key="7">
    <source>
        <dbReference type="PROSITE" id="PS50042"/>
    </source>
</evidence>
<evidence type="ECO:0000313" key="9">
    <source>
        <dbReference type="EMBL" id="MFB9148298.1"/>
    </source>
</evidence>
<keyword evidence="2 5" id="KW-0378">Hydrolase</keyword>
<feature type="compositionally biased region" description="Basic and acidic residues" evidence="6">
    <location>
        <begin position="592"/>
        <end position="608"/>
    </location>
</feature>
<dbReference type="CDD" id="cd00038">
    <property type="entry name" value="CAP_ED"/>
    <property type="match status" value="1"/>
</dbReference>
<feature type="short sequence motif" description="GXSXG" evidence="5">
    <location>
        <begin position="343"/>
        <end position="347"/>
    </location>
</feature>
<dbReference type="InterPro" id="IPR002641">
    <property type="entry name" value="PNPLA_dom"/>
</dbReference>
<comment type="caution">
    <text evidence="9">The sequence shown here is derived from an EMBL/GenBank/DDBJ whole genome shotgun (WGS) entry which is preliminary data.</text>
</comment>
<dbReference type="InterPro" id="IPR050301">
    <property type="entry name" value="NTE"/>
</dbReference>